<dbReference type="Gene3D" id="1.10.418.10">
    <property type="entry name" value="Calponin-like domain"/>
    <property type="match status" value="1"/>
</dbReference>
<dbReference type="CDD" id="cd12206">
    <property type="entry name" value="RasGAP_IQGAP_related"/>
    <property type="match status" value="1"/>
</dbReference>
<evidence type="ECO:0000313" key="4">
    <source>
        <dbReference type="Proteomes" id="UP000644660"/>
    </source>
</evidence>
<dbReference type="InterPro" id="IPR036872">
    <property type="entry name" value="CH_dom_sf"/>
</dbReference>
<feature type="region of interest" description="Disordered" evidence="1">
    <location>
        <begin position="356"/>
        <end position="375"/>
    </location>
</feature>
<gene>
    <name evidence="3" type="ORF">KABA2_06S04114</name>
</gene>
<dbReference type="GO" id="GO:0005096">
    <property type="term" value="F:GTPase activator activity"/>
    <property type="evidence" value="ECO:0007669"/>
    <property type="project" value="TreeGrafter"/>
</dbReference>
<dbReference type="PROSITE" id="PS50021">
    <property type="entry name" value="CH"/>
    <property type="match status" value="1"/>
</dbReference>
<name>A0A8H2VGY7_9SACH</name>
<dbReference type="Pfam" id="PF00307">
    <property type="entry name" value="CH"/>
    <property type="match status" value="1"/>
</dbReference>
<dbReference type="GO" id="GO:0005938">
    <property type="term" value="C:cell cortex"/>
    <property type="evidence" value="ECO:0007669"/>
    <property type="project" value="TreeGrafter"/>
</dbReference>
<sequence>MDSLRTSPVSIKLSPFIDRYVQNVNNESPIPNKKTLLPLSPSKMNLAYSPPVTPMKTKSSNFASPLQFSSYDDKENSKSLSRSPVLKNLHESAIIHSPDQTSRKTISTLEAVDLTAYSRTEIKYYEFLCRVAEEKRWIENLIGETLPSEIELCSGDSLRNGVYLAQVTQVINPQLAPSIFPAGMKLQFKHTQNINTFLSLVDHVGVPDSFRFELQDLYNKKDMPQVIETIHILITMINRKWPGKTSDIENLSGKIHFSKEELRKCQREWPRIRDFKSLASTQISPSKDKSNNLSSPGLIQDFSKFDHLQNNSTLSPPVTPTKSRISPQLKTPVDSTREDIKEVTKIQNLRQPESSKLPMAEHNSNNKYLSPTFKSTDLNTPRLQYSPLKNTSLSYYSPTISNYLTYDSDFYLRRSQNRATELQYYDNYGSNYPQYSPKRKQKMTEHEFLDQVIQIQNHCRAVNMRFDLFMQDRLLKLFESNILSFQVHAKGAILRRAFNISCRKDLKPEVEDCILTLQSIIKGNKMRYTYDKLRIKCMRNEYMITKLQVMVKSFQIRIKTKTQLQDISIIGNHLILFQSQLRGLQVRNELFGSKFNNYHRLKSLVKLQAFMRGKSTRRNIKITKKKIDVLDVHKLQSILKASTKRQQLGKLIKTLFLNEGSINQLSAVMMGNHVRKSLHLIHSKEMSEGSEISKIQGVVRGILVRYTLDLVDSIIEDNKINEFQAFCKGAQVRSKQSNRETIFIKNEKSIIKIQSSVRKHLQSMAYQELMDSPNPSLWAVKKFTYLLNGCGTIEGVQNSLETCQASLDAENLRKHNTQGLLREQLEMFEILESYGLNGSLPKTDFLSDLNVASSKYSNFEDLLYLLQVNPSYWKIMYKQNPEFVENNVYLTFTTLNKKMGDREKTYYIRLLSEVLQFSISNYKTISDFLISYDQGWEKQLRLFLQREYSETVSLIMPLIEFVDNPRTDFERNPYHLYEKLHHCQVPNGISPIDDPGVKNAFISNLKNIWHSVELVADIYTRQFENIPVEVRFLCTKIFGFAADKNADEVDSIRSVSKVLIDCFIGEYLENLQHYGFTHHSETQTKAKVETVLGAVRTVFEMRKFEGYLDPLNQYAEEIKPHIKNIMYNVMLEPEYEQQGDRLIYKDMVSKPPRLEILAEKAKEIYEKFIEHSNSFPDKDIIQDILKVDSNWKSFPKSGRIYLQLNASVYRFLVSDDQMRKLYDQVKRAIIYMTQIEEVDTNLYDLVVSNVLPKDEPLFKKFLDQNRIIQRDPLIKNLDPCTYFKLKNFTLKKIHDLESAAVMSSTDNKLQNLLNDIANTIKNPNYAIDYVTQELGTTRITLKQLSQMNQDDNQKLNGLKQAVQNVIRSSQKSHNYLPATKGTFGNLKNAYKNLQHKSGTELSGLKFKWTTRQLYERGVVTSIDSEKLGEQTIKVFGSSGPKFPDILFKMSTSDGARYGIQMIDKRKSTENKHSEVVDSFTFVALIKSQAGEKVKNWNILNSKVTVDTSKLLKLVVDTFLS</sequence>
<accession>A0A8H2VGY7</accession>
<dbReference type="Proteomes" id="UP000644660">
    <property type="component" value="Unassembled WGS sequence"/>
</dbReference>
<dbReference type="InterPro" id="IPR008936">
    <property type="entry name" value="Rho_GTPase_activation_prot"/>
</dbReference>
<dbReference type="PANTHER" id="PTHR14149">
    <property type="entry name" value="RAS GTPASE-ACTIVATING PROTEIN WITH IQ MOTIF"/>
    <property type="match status" value="1"/>
</dbReference>
<feature type="region of interest" description="Disordered" evidence="1">
    <location>
        <begin position="309"/>
        <end position="339"/>
    </location>
</feature>
<dbReference type="EMBL" id="CAEFZW010000006">
    <property type="protein sequence ID" value="CAB4255380.1"/>
    <property type="molecule type" value="Genomic_DNA"/>
</dbReference>
<dbReference type="InterPro" id="IPR001715">
    <property type="entry name" value="CH_dom"/>
</dbReference>
<organism evidence="3 4">
    <name type="scientific">Maudiozyma barnettii</name>
    <dbReference type="NCBI Taxonomy" id="61262"/>
    <lineage>
        <taxon>Eukaryota</taxon>
        <taxon>Fungi</taxon>
        <taxon>Dikarya</taxon>
        <taxon>Ascomycota</taxon>
        <taxon>Saccharomycotina</taxon>
        <taxon>Saccharomycetes</taxon>
        <taxon>Saccharomycetales</taxon>
        <taxon>Saccharomycetaceae</taxon>
        <taxon>Maudiozyma</taxon>
    </lineage>
</organism>
<evidence type="ECO:0000313" key="3">
    <source>
        <dbReference type="EMBL" id="CAB4255380.1"/>
    </source>
</evidence>
<keyword evidence="4" id="KW-1185">Reference proteome</keyword>
<feature type="compositionally biased region" description="Polar residues" evidence="1">
    <location>
        <begin position="362"/>
        <end position="375"/>
    </location>
</feature>
<dbReference type="Pfam" id="PF03836">
    <property type="entry name" value="RasGAP_C"/>
    <property type="match status" value="1"/>
</dbReference>
<dbReference type="Pfam" id="PF00612">
    <property type="entry name" value="IQ"/>
    <property type="match status" value="1"/>
</dbReference>
<dbReference type="GO" id="GO:0007010">
    <property type="term" value="P:cytoskeleton organization"/>
    <property type="evidence" value="ECO:0007669"/>
    <property type="project" value="UniProtKB-ARBA"/>
</dbReference>
<dbReference type="PANTHER" id="PTHR14149:SF14">
    <property type="entry name" value="CALPONIN-HOMOLOGY (CH) DOMAIN-CONTAINING PROTEIN"/>
    <property type="match status" value="1"/>
</dbReference>
<evidence type="ECO:0000256" key="1">
    <source>
        <dbReference type="SAM" id="MobiDB-lite"/>
    </source>
</evidence>
<dbReference type="SUPFAM" id="SSF47576">
    <property type="entry name" value="Calponin-homology domain, CH-domain"/>
    <property type="match status" value="1"/>
</dbReference>
<dbReference type="PROSITE" id="PS50096">
    <property type="entry name" value="IQ"/>
    <property type="match status" value="2"/>
</dbReference>
<reference evidence="3 4" key="1">
    <citation type="submission" date="2020-05" db="EMBL/GenBank/DDBJ databases">
        <authorList>
            <person name="Casaregola S."/>
            <person name="Devillers H."/>
            <person name="Grondin C."/>
        </authorList>
    </citation>
    <scope>NUCLEOTIDE SEQUENCE [LARGE SCALE GENOMIC DNA]</scope>
    <source>
        <strain evidence="3 4">CLIB 1767</strain>
    </source>
</reference>
<protein>
    <submittedName>
        <fullName evidence="3">Similar to Saccharomyces cerevisiae YPL242C IQG1 Essential protein required for determination of budding pattern</fullName>
    </submittedName>
</protein>
<feature type="domain" description="Calponin-homology (CH)" evidence="2">
    <location>
        <begin position="128"/>
        <end position="241"/>
    </location>
</feature>
<dbReference type="SMART" id="SM00015">
    <property type="entry name" value="IQ"/>
    <property type="match status" value="3"/>
</dbReference>
<comment type="caution">
    <text evidence="3">The sequence shown here is derived from an EMBL/GenBank/DDBJ whole genome shotgun (WGS) entry which is preliminary data.</text>
</comment>
<dbReference type="SUPFAM" id="SSF48350">
    <property type="entry name" value="GTPase activation domain, GAP"/>
    <property type="match status" value="1"/>
</dbReference>
<dbReference type="CDD" id="cd21206">
    <property type="entry name" value="CH_IQGAP"/>
    <property type="match status" value="1"/>
</dbReference>
<dbReference type="SMART" id="SM00033">
    <property type="entry name" value="CH"/>
    <property type="match status" value="1"/>
</dbReference>
<dbReference type="Gene3D" id="1.10.506.10">
    <property type="entry name" value="GTPase Activation - p120gap, domain 1"/>
    <property type="match status" value="1"/>
</dbReference>
<dbReference type="InterPro" id="IPR000593">
    <property type="entry name" value="RasGAP_C"/>
</dbReference>
<proteinExistence type="predicted"/>
<evidence type="ECO:0000259" key="2">
    <source>
        <dbReference type="PROSITE" id="PS50021"/>
    </source>
</evidence>
<feature type="compositionally biased region" description="Polar residues" evidence="1">
    <location>
        <begin position="309"/>
        <end position="329"/>
    </location>
</feature>
<dbReference type="OrthoDB" id="775356at2759"/>
<dbReference type="GeneID" id="64858423"/>
<dbReference type="InterPro" id="IPR000048">
    <property type="entry name" value="IQ_motif_EF-hand-BS"/>
</dbReference>
<dbReference type="RefSeq" id="XP_041407224.1">
    <property type="nucleotide sequence ID" value="XM_041551290.1"/>
</dbReference>